<keyword evidence="5" id="KW-0597">Phosphoprotein</keyword>
<accession>A0AAV6FTG8</accession>
<feature type="compositionally biased region" description="Polar residues" evidence="14">
    <location>
        <begin position="406"/>
        <end position="416"/>
    </location>
</feature>
<dbReference type="PANTHER" id="PTHR11909">
    <property type="entry name" value="CASEIN KINASE-RELATED"/>
    <property type="match status" value="1"/>
</dbReference>
<dbReference type="FunFam" id="1.10.510.10:FF:000167">
    <property type="entry name" value="Tau tubulin kinase 1"/>
    <property type="match status" value="1"/>
</dbReference>
<feature type="compositionally biased region" description="Low complexity" evidence="14">
    <location>
        <begin position="756"/>
        <end position="772"/>
    </location>
</feature>
<feature type="region of interest" description="Disordered" evidence="14">
    <location>
        <begin position="511"/>
        <end position="535"/>
    </location>
</feature>
<evidence type="ECO:0000256" key="3">
    <source>
        <dbReference type="ARBA" id="ARBA00022490"/>
    </source>
</evidence>
<feature type="compositionally biased region" description="Low complexity" evidence="14">
    <location>
        <begin position="1066"/>
        <end position="1076"/>
    </location>
</feature>
<dbReference type="SMART" id="SM00220">
    <property type="entry name" value="S_TKc"/>
    <property type="match status" value="1"/>
</dbReference>
<feature type="domain" description="Protein kinase" evidence="15">
    <location>
        <begin position="21"/>
        <end position="290"/>
    </location>
</feature>
<evidence type="ECO:0000259" key="15">
    <source>
        <dbReference type="PROSITE" id="PS50011"/>
    </source>
</evidence>
<feature type="compositionally biased region" description="Acidic residues" evidence="14">
    <location>
        <begin position="920"/>
        <end position="932"/>
    </location>
</feature>
<sequence length="1268" mass="136119">MSGGSEQTDILSPAVMVKDRWKVLKKIGGGGFGEIYDATDLLTRNSVALKVESAQQPKQVLKMEVAVLKKLQGKNHVCRFVGCGRNDRFNYVVMELQGRNLADLRRSMSRGTFSVSTTLRLGRQILEAIESIHSVGFLHRDIKPSNFAMGRFPSTCRTCYMLDFGLARQFTNSCQEVRPPRPMAGFRGTVRYASVNAHKNKEMGRHDDLWSLFYMLVEFLVGQLPWRKIKDKEQVGKLKDTYDHRLMLKHLPAEFSIFLDHISELDYYTKPDYELLMSVFENSMKTYAVVENDMYDWERINTDGSQAVNTTNATPQHHTRLTPAHMGMANASNLHGDLMKDLLKENTDEVLQDEQLSDGENNPPLPERSPGQPANQQEPDVWEEMDRNCNHLRPTVLQTGKEDEQNQNQGNLTPHTGLSLASPVKLRSDASPSDAPLLRKLRNLHSLDLEKRLTLEPKPSTERFLEACSAKQQAGNTSDKPAGHSLGLGVLSNGGPGDRIWHYDEEVLSGGGGSGSGVAKRGSLGSPAATGQGEGAASSSFVALNLSLGRGGDGDANSHDWVMVEAPSNLQERGGSSVGLATGAKVTISPSEEGEVDELDPNQEGPARSTGDGPARSEPRADQQELSVETASTMPPITPTSPANGLPDEALSQFPTSPLSPLEEPVVQQPCGALFPPQRSPAPTPRFRTPCAGATACPARPDCAGAVRSTRRASTTTTATTTTTSFSPNTTNTTSTLPPALPPPLPRSSHHPPARPRGTASARRATANSPPSRRAPPAPRSPPSYASPAHSSSSRKLPAIPAGASGTKIPSVIRITRAQLQQLNAQRLAANSPPASDSSPHCHLVDKNENNNYSAQDRPVTPTTPPTPQERCPPSASPTPEGDPPPEEDQSPPRAAGSMPSLVSPRSSPRSPCSPVPLNAEEEDPLQEEDGDAPTPPSSEQQEQQQEEGEGEVAEEVPSVEAERSRGSVAPRLRLSRIPVLEPSSLLLSSPIATTPGGSAKQKLLLKKAHQGAPLLLSPSCSPSPSLERRCVAPQTDSPAPADRSQDEESLQGVSVSDRQGGDEALSLSSSSSPLSRKSRIPRPVHSEGSSTAPESRSSQFLPRPPPGKPPSRPCIDSRLRRYRIRAGSTGDSELLSCLAQLMQNGMATSPTGRPLRSCSPHAGRSSPRLVSGVCGGVHPHHHPRSSSASPRSASSLQRSASSSPPSRPGPGRSRSPPSMSSGSSPPGPANARRTHLQLRHLHHSQRGKAGCGHVQSREWKCSSKLSR</sequence>
<dbReference type="EMBL" id="JADWDJ010000019">
    <property type="protein sequence ID" value="KAG5265749.1"/>
    <property type="molecule type" value="Genomic_DNA"/>
</dbReference>
<feature type="compositionally biased region" description="Low complexity" evidence="14">
    <location>
        <begin position="824"/>
        <end position="839"/>
    </location>
</feature>
<proteinExistence type="inferred from homology"/>
<feature type="compositionally biased region" description="Acidic residues" evidence="14">
    <location>
        <begin position="592"/>
        <end position="601"/>
    </location>
</feature>
<feature type="region of interest" description="Disordered" evidence="14">
    <location>
        <begin position="824"/>
        <end position="1000"/>
    </location>
</feature>
<keyword evidence="6" id="KW-0808">Transferase</keyword>
<feature type="compositionally biased region" description="Low complexity" evidence="14">
    <location>
        <begin position="900"/>
        <end position="918"/>
    </location>
</feature>
<evidence type="ECO:0000313" key="16">
    <source>
        <dbReference type="EMBL" id="KAG5265749.1"/>
    </source>
</evidence>
<feature type="compositionally biased region" description="Polar residues" evidence="14">
    <location>
        <begin position="624"/>
        <end position="643"/>
    </location>
</feature>
<dbReference type="GO" id="GO:0005737">
    <property type="term" value="C:cytoplasm"/>
    <property type="evidence" value="ECO:0007669"/>
    <property type="project" value="UniProtKB-SubCell"/>
</dbReference>
<evidence type="ECO:0000256" key="5">
    <source>
        <dbReference type="ARBA" id="ARBA00022553"/>
    </source>
</evidence>
<dbReference type="PROSITE" id="PS50011">
    <property type="entry name" value="PROTEIN_KINASE_DOM"/>
    <property type="match status" value="1"/>
</dbReference>
<comment type="subcellular location">
    <subcellularLocation>
        <location evidence="1">Cytoplasm</location>
    </subcellularLocation>
</comment>
<feature type="region of interest" description="Disordered" evidence="14">
    <location>
        <begin position="398"/>
        <end position="434"/>
    </location>
</feature>
<dbReference type="InterPro" id="IPR011009">
    <property type="entry name" value="Kinase-like_dom_sf"/>
</dbReference>
<dbReference type="AlphaFoldDB" id="A0AAV6FTG8"/>
<evidence type="ECO:0000256" key="1">
    <source>
        <dbReference type="ARBA" id="ARBA00004496"/>
    </source>
</evidence>
<evidence type="ECO:0000256" key="12">
    <source>
        <dbReference type="ARBA" id="ARBA00061588"/>
    </source>
</evidence>
<evidence type="ECO:0000256" key="13">
    <source>
        <dbReference type="PROSITE-ProRule" id="PRU10141"/>
    </source>
</evidence>
<feature type="compositionally biased region" description="Basic residues" evidence="14">
    <location>
        <begin position="1233"/>
        <end position="1247"/>
    </location>
</feature>
<organism evidence="16 17">
    <name type="scientific">Alosa alosa</name>
    <name type="common">allis shad</name>
    <dbReference type="NCBI Taxonomy" id="278164"/>
    <lineage>
        <taxon>Eukaryota</taxon>
        <taxon>Metazoa</taxon>
        <taxon>Chordata</taxon>
        <taxon>Craniata</taxon>
        <taxon>Vertebrata</taxon>
        <taxon>Euteleostomi</taxon>
        <taxon>Actinopterygii</taxon>
        <taxon>Neopterygii</taxon>
        <taxon>Teleostei</taxon>
        <taxon>Clupei</taxon>
        <taxon>Clupeiformes</taxon>
        <taxon>Clupeoidei</taxon>
        <taxon>Clupeidae</taxon>
        <taxon>Alosa</taxon>
    </lineage>
</organism>
<feature type="compositionally biased region" description="Low complexity" evidence="14">
    <location>
        <begin position="783"/>
        <end position="795"/>
    </location>
</feature>
<feature type="compositionally biased region" description="Acidic residues" evidence="14">
    <location>
        <begin position="945"/>
        <end position="955"/>
    </location>
</feature>
<evidence type="ECO:0000313" key="17">
    <source>
        <dbReference type="Proteomes" id="UP000823561"/>
    </source>
</evidence>
<evidence type="ECO:0000256" key="8">
    <source>
        <dbReference type="ARBA" id="ARBA00022777"/>
    </source>
</evidence>
<evidence type="ECO:0000256" key="14">
    <source>
        <dbReference type="SAM" id="MobiDB-lite"/>
    </source>
</evidence>
<dbReference type="InterPro" id="IPR000719">
    <property type="entry name" value="Prot_kinase_dom"/>
</dbReference>
<dbReference type="GO" id="GO:0004674">
    <property type="term" value="F:protein serine/threonine kinase activity"/>
    <property type="evidence" value="ECO:0007669"/>
    <property type="project" value="UniProtKB-KW"/>
</dbReference>
<keyword evidence="9 13" id="KW-0067">ATP-binding</keyword>
<dbReference type="PROSITE" id="PS00107">
    <property type="entry name" value="PROTEIN_KINASE_ATP"/>
    <property type="match status" value="1"/>
</dbReference>
<feature type="region of interest" description="Disordered" evidence="14">
    <location>
        <begin position="1147"/>
        <end position="1268"/>
    </location>
</feature>
<dbReference type="Pfam" id="PF00069">
    <property type="entry name" value="Pkinase"/>
    <property type="match status" value="1"/>
</dbReference>
<evidence type="ECO:0000256" key="10">
    <source>
        <dbReference type="ARBA" id="ARBA00047899"/>
    </source>
</evidence>
<dbReference type="InterPro" id="IPR050235">
    <property type="entry name" value="CK1_Ser-Thr_kinase"/>
</dbReference>
<comment type="similarity">
    <text evidence="12">Belongs to the protein kinase superfamily. CK1 Ser/Thr protein kinase family.</text>
</comment>
<evidence type="ECO:0000256" key="6">
    <source>
        <dbReference type="ARBA" id="ARBA00022679"/>
    </source>
</evidence>
<feature type="compositionally biased region" description="Low complexity" evidence="14">
    <location>
        <begin position="1186"/>
        <end position="1225"/>
    </location>
</feature>
<keyword evidence="8" id="KW-0418">Kinase</keyword>
<feature type="region of interest" description="Disordered" evidence="14">
    <location>
        <begin position="352"/>
        <end position="380"/>
    </location>
</feature>
<evidence type="ECO:0000256" key="7">
    <source>
        <dbReference type="ARBA" id="ARBA00022741"/>
    </source>
</evidence>
<feature type="compositionally biased region" description="Low complexity" evidence="14">
    <location>
        <begin position="712"/>
        <end position="738"/>
    </location>
</feature>
<evidence type="ECO:0000256" key="2">
    <source>
        <dbReference type="ARBA" id="ARBA00012513"/>
    </source>
</evidence>
<comment type="catalytic activity">
    <reaction evidence="10">
        <text>L-threonyl-[protein] + ATP = O-phospho-L-threonyl-[protein] + ADP + H(+)</text>
        <dbReference type="Rhea" id="RHEA:46608"/>
        <dbReference type="Rhea" id="RHEA-COMP:11060"/>
        <dbReference type="Rhea" id="RHEA-COMP:11605"/>
        <dbReference type="ChEBI" id="CHEBI:15378"/>
        <dbReference type="ChEBI" id="CHEBI:30013"/>
        <dbReference type="ChEBI" id="CHEBI:30616"/>
        <dbReference type="ChEBI" id="CHEBI:61977"/>
        <dbReference type="ChEBI" id="CHEBI:456216"/>
        <dbReference type="EC" id="2.7.11.1"/>
    </reaction>
</comment>
<keyword evidence="17" id="KW-1185">Reference proteome</keyword>
<evidence type="ECO:0000256" key="4">
    <source>
        <dbReference type="ARBA" id="ARBA00022527"/>
    </source>
</evidence>
<evidence type="ECO:0000256" key="11">
    <source>
        <dbReference type="ARBA" id="ARBA00048679"/>
    </source>
</evidence>
<keyword evidence="4" id="KW-0723">Serine/threonine-protein kinase</keyword>
<feature type="region of interest" description="Disordered" evidence="14">
    <location>
        <begin position="1014"/>
        <end position="1121"/>
    </location>
</feature>
<reference evidence="16" key="1">
    <citation type="submission" date="2020-10" db="EMBL/GenBank/DDBJ databases">
        <title>Chromosome-scale genome assembly of the Allis shad, Alosa alosa.</title>
        <authorList>
            <person name="Margot Z."/>
            <person name="Christophe K."/>
            <person name="Cabau C."/>
            <person name="Louis A."/>
            <person name="Berthelot C."/>
            <person name="Parey E."/>
            <person name="Roest Crollius H."/>
            <person name="Montfort J."/>
            <person name="Robinson-Rechavi M."/>
            <person name="Bucao C."/>
            <person name="Bouchez O."/>
            <person name="Gislard M."/>
            <person name="Lluch J."/>
            <person name="Milhes M."/>
            <person name="Lampietro C."/>
            <person name="Lopez Roques C."/>
            <person name="Donnadieu C."/>
            <person name="Braasch I."/>
            <person name="Desvignes T."/>
            <person name="Postlethwait J."/>
            <person name="Bobe J."/>
            <person name="Guiguen Y."/>
        </authorList>
    </citation>
    <scope>NUCLEOTIDE SEQUENCE</scope>
    <source>
        <strain evidence="16">M-15738</strain>
        <tissue evidence="16">Blood</tissue>
    </source>
</reference>
<protein>
    <recommendedName>
        <fullName evidence="2">non-specific serine/threonine protein kinase</fullName>
        <ecNumber evidence="2">2.7.11.1</ecNumber>
    </recommendedName>
</protein>
<feature type="compositionally biased region" description="Pro residues" evidence="14">
    <location>
        <begin position="773"/>
        <end position="782"/>
    </location>
</feature>
<dbReference type="GO" id="GO:0005524">
    <property type="term" value="F:ATP binding"/>
    <property type="evidence" value="ECO:0007669"/>
    <property type="project" value="UniProtKB-UniRule"/>
</dbReference>
<keyword evidence="7 13" id="KW-0547">Nucleotide-binding</keyword>
<dbReference type="FunFam" id="3.30.200.20:FF:000358">
    <property type="entry name" value="Tau tubulin kinase 2b"/>
    <property type="match status" value="1"/>
</dbReference>
<dbReference type="GO" id="GO:0015630">
    <property type="term" value="C:microtubule cytoskeleton"/>
    <property type="evidence" value="ECO:0007669"/>
    <property type="project" value="UniProtKB-ARBA"/>
</dbReference>
<dbReference type="SUPFAM" id="SSF56112">
    <property type="entry name" value="Protein kinase-like (PK-like)"/>
    <property type="match status" value="1"/>
</dbReference>
<feature type="compositionally biased region" description="Low complexity" evidence="14">
    <location>
        <begin position="1014"/>
        <end position="1026"/>
    </location>
</feature>
<dbReference type="Gene3D" id="1.10.510.10">
    <property type="entry name" value="Transferase(Phosphotransferase) domain 1"/>
    <property type="match status" value="1"/>
</dbReference>
<evidence type="ECO:0000256" key="9">
    <source>
        <dbReference type="ARBA" id="ARBA00022840"/>
    </source>
</evidence>
<dbReference type="Proteomes" id="UP000823561">
    <property type="component" value="Chromosome 19"/>
</dbReference>
<feature type="region of interest" description="Disordered" evidence="14">
    <location>
        <begin position="567"/>
        <end position="808"/>
    </location>
</feature>
<dbReference type="InterPro" id="IPR017441">
    <property type="entry name" value="Protein_kinase_ATP_BS"/>
</dbReference>
<feature type="binding site" evidence="13">
    <location>
        <position position="50"/>
    </location>
    <ligand>
        <name>ATP</name>
        <dbReference type="ChEBI" id="CHEBI:30616"/>
    </ligand>
</feature>
<feature type="compositionally biased region" description="Pro residues" evidence="14">
    <location>
        <begin position="1103"/>
        <end position="1113"/>
    </location>
</feature>
<comment type="caution">
    <text evidence="16">The sequence shown here is derived from an EMBL/GenBank/DDBJ whole genome shotgun (WGS) entry which is preliminary data.</text>
</comment>
<feature type="compositionally biased region" description="Low complexity" evidence="14">
    <location>
        <begin position="981"/>
        <end position="991"/>
    </location>
</feature>
<comment type="catalytic activity">
    <reaction evidence="11">
        <text>L-seryl-[protein] + ATP = O-phospho-L-seryl-[protein] + ADP + H(+)</text>
        <dbReference type="Rhea" id="RHEA:17989"/>
        <dbReference type="Rhea" id="RHEA-COMP:9863"/>
        <dbReference type="Rhea" id="RHEA-COMP:11604"/>
        <dbReference type="ChEBI" id="CHEBI:15378"/>
        <dbReference type="ChEBI" id="CHEBI:29999"/>
        <dbReference type="ChEBI" id="CHEBI:30616"/>
        <dbReference type="ChEBI" id="CHEBI:83421"/>
        <dbReference type="ChEBI" id="CHEBI:456216"/>
        <dbReference type="EC" id="2.7.11.1"/>
    </reaction>
</comment>
<name>A0AAV6FTG8_9TELE</name>
<dbReference type="EC" id="2.7.11.1" evidence="2"/>
<keyword evidence="3" id="KW-0963">Cytoplasm</keyword>
<feature type="compositionally biased region" description="Polar residues" evidence="14">
    <location>
        <begin position="1088"/>
        <end position="1101"/>
    </location>
</feature>
<gene>
    <name evidence="16" type="ORF">AALO_G00245970</name>
</gene>